<dbReference type="InterPro" id="IPR029043">
    <property type="entry name" value="GcvT/YgfZ_C"/>
</dbReference>
<name>A0A381XA84_9ZZZZ</name>
<sequence length="388" mass="42872">MTNLQEAADLNDTVMISARRFEESPFISRQDTSKMVRGVYADRFHAVFCGEDPVQKYWTLRRKALIFDVSEKPLEINGPDAVPFLDKVLSRNVTALQEGRGCYAIACTPQGGVFMDGVLFKLGQDRYWYVQADGAFETWLIAHSGGFNVTITDPKSRVIQIQGPASIDIMKAASDGKIDESIRYFSSGFFDIGGQELFVSRTGFTGELGFEIYCNNATTDHLALWDHLISAGTPHGMEFSSSRAMTIRRIEAGILGNLTDMDMTMTPFEAGLAPFIDMNKGDFIGRAALQGRDQRPVLYGLTCDQATPTSGSIILDNNTTVGHITSGIPSPTLECGIGYVRFDAPGDWIGRMLQLRLLDGNVFPCEIVDLPFFDREKNIVKGINRTIP</sequence>
<evidence type="ECO:0000259" key="2">
    <source>
        <dbReference type="Pfam" id="PF08669"/>
    </source>
</evidence>
<organism evidence="3">
    <name type="scientific">marine metagenome</name>
    <dbReference type="NCBI Taxonomy" id="408172"/>
    <lineage>
        <taxon>unclassified sequences</taxon>
        <taxon>metagenomes</taxon>
        <taxon>ecological metagenomes</taxon>
    </lineage>
</organism>
<dbReference type="Gene3D" id="3.30.1360.120">
    <property type="entry name" value="Probable tRNA modification gtpase trme, domain 1"/>
    <property type="match status" value="1"/>
</dbReference>
<dbReference type="Pfam" id="PF01571">
    <property type="entry name" value="GCV_T"/>
    <property type="match status" value="1"/>
</dbReference>
<dbReference type="InterPro" id="IPR013977">
    <property type="entry name" value="GcvT_C"/>
</dbReference>
<dbReference type="EMBL" id="UINC01014461">
    <property type="protein sequence ID" value="SVA61644.1"/>
    <property type="molecule type" value="Genomic_DNA"/>
</dbReference>
<dbReference type="AlphaFoldDB" id="A0A381XA84"/>
<dbReference type="PANTHER" id="PTHR43757:SF2">
    <property type="entry name" value="AMINOMETHYLTRANSFERASE, MITOCHONDRIAL"/>
    <property type="match status" value="1"/>
</dbReference>
<feature type="domain" description="GCVT N-terminal" evidence="1">
    <location>
        <begin position="56"/>
        <end position="280"/>
    </location>
</feature>
<dbReference type="Pfam" id="PF08669">
    <property type="entry name" value="GCV_T_C"/>
    <property type="match status" value="1"/>
</dbReference>
<proteinExistence type="predicted"/>
<feature type="domain" description="Aminomethyltransferase C-terminal" evidence="2">
    <location>
        <begin position="298"/>
        <end position="374"/>
    </location>
</feature>
<dbReference type="SUPFAM" id="SSF101790">
    <property type="entry name" value="Aminomethyltransferase beta-barrel domain"/>
    <property type="match status" value="1"/>
</dbReference>
<dbReference type="InterPro" id="IPR028896">
    <property type="entry name" value="GcvT/YgfZ/DmdA"/>
</dbReference>
<dbReference type="PIRSF" id="PIRSF006487">
    <property type="entry name" value="GcvT"/>
    <property type="match status" value="1"/>
</dbReference>
<dbReference type="PANTHER" id="PTHR43757">
    <property type="entry name" value="AMINOMETHYLTRANSFERASE"/>
    <property type="match status" value="1"/>
</dbReference>
<gene>
    <name evidence="3" type="ORF">METZ01_LOCUS114498</name>
</gene>
<dbReference type="SUPFAM" id="SSF103025">
    <property type="entry name" value="Folate-binding domain"/>
    <property type="match status" value="1"/>
</dbReference>
<protein>
    <recommendedName>
        <fullName evidence="4">Aminomethyltransferase folate-binding domain-containing protein</fullName>
    </recommendedName>
</protein>
<evidence type="ECO:0000259" key="1">
    <source>
        <dbReference type="Pfam" id="PF01571"/>
    </source>
</evidence>
<evidence type="ECO:0008006" key="4">
    <source>
        <dbReference type="Google" id="ProtNLM"/>
    </source>
</evidence>
<evidence type="ECO:0000313" key="3">
    <source>
        <dbReference type="EMBL" id="SVA61644.1"/>
    </source>
</evidence>
<accession>A0A381XA84</accession>
<dbReference type="InterPro" id="IPR027266">
    <property type="entry name" value="TrmE/GcvT-like"/>
</dbReference>
<dbReference type="InterPro" id="IPR006222">
    <property type="entry name" value="GCVT_N"/>
</dbReference>
<reference evidence="3" key="1">
    <citation type="submission" date="2018-05" db="EMBL/GenBank/DDBJ databases">
        <authorList>
            <person name="Lanie J.A."/>
            <person name="Ng W.-L."/>
            <person name="Kazmierczak K.M."/>
            <person name="Andrzejewski T.M."/>
            <person name="Davidsen T.M."/>
            <person name="Wayne K.J."/>
            <person name="Tettelin H."/>
            <person name="Glass J.I."/>
            <person name="Rusch D."/>
            <person name="Podicherti R."/>
            <person name="Tsui H.-C.T."/>
            <person name="Winkler M.E."/>
        </authorList>
    </citation>
    <scope>NUCLEOTIDE SEQUENCE</scope>
</reference>